<accession>A0A7S7SJR8</accession>
<proteinExistence type="inferred from homology"/>
<evidence type="ECO:0000256" key="3">
    <source>
        <dbReference type="ARBA" id="ARBA00023082"/>
    </source>
</evidence>
<dbReference type="Gene3D" id="1.10.10.10">
    <property type="entry name" value="Winged helix-like DNA-binding domain superfamily/Winged helix DNA-binding domain"/>
    <property type="match status" value="1"/>
</dbReference>
<dbReference type="PANTHER" id="PTHR43133:SF39">
    <property type="entry name" value="SIMILAR TO RNA POLYMERASE SIGMA-E FACTOR"/>
    <property type="match status" value="1"/>
</dbReference>
<dbReference type="RefSeq" id="WP_194448677.1">
    <property type="nucleotide sequence ID" value="NZ_CP063849.1"/>
</dbReference>
<dbReference type="NCBIfam" id="TIGR02937">
    <property type="entry name" value="sigma70-ECF"/>
    <property type="match status" value="1"/>
</dbReference>
<protein>
    <submittedName>
        <fullName evidence="6">Sigma-70 family RNA polymerase sigma factor</fullName>
    </submittedName>
</protein>
<evidence type="ECO:0000313" key="7">
    <source>
        <dbReference type="Proteomes" id="UP000593892"/>
    </source>
</evidence>
<dbReference type="SUPFAM" id="SSF88946">
    <property type="entry name" value="Sigma2 domain of RNA polymerase sigma factors"/>
    <property type="match status" value="1"/>
</dbReference>
<sequence length="186" mass="20768">MDDVTQLLALHTAGDKSALDRLLPLVYEELRRLARAYLSRERDGHTLQPTALVHEAYMRLIGQQTVDWSNRAQFLGVAASMMRRVLVNYAEARNAARRDSSGVLPDPGAAAVSDRQMVDILTLDQALSRLKDVDPRQMQIVELRYFAGLSIEETAEALNLSVATVKREWAVARLWVRRELAGSPAG</sequence>
<dbReference type="CDD" id="cd06171">
    <property type="entry name" value="Sigma70_r4"/>
    <property type="match status" value="1"/>
</dbReference>
<evidence type="ECO:0000256" key="1">
    <source>
        <dbReference type="ARBA" id="ARBA00010641"/>
    </source>
</evidence>
<reference evidence="6 7" key="1">
    <citation type="submission" date="2020-10" db="EMBL/GenBank/DDBJ databases">
        <title>Complete genome sequence of Paludibaculum fermentans P105T, a facultatively anaerobic acidobacterium capable of dissimilatory Fe(III) reduction.</title>
        <authorList>
            <person name="Dedysh S.N."/>
            <person name="Beletsky A.V."/>
            <person name="Kulichevskaya I.S."/>
            <person name="Mardanov A.V."/>
            <person name="Ravin N.V."/>
        </authorList>
    </citation>
    <scope>NUCLEOTIDE SEQUENCE [LARGE SCALE GENOMIC DNA]</scope>
    <source>
        <strain evidence="6 7">P105</strain>
    </source>
</reference>
<dbReference type="Pfam" id="PF07638">
    <property type="entry name" value="Sigma70_ECF"/>
    <property type="match status" value="1"/>
</dbReference>
<dbReference type="KEGG" id="pfer:IRI77_30210"/>
<dbReference type="InterPro" id="IPR053812">
    <property type="entry name" value="HTH_Sigma70_ECF-like"/>
</dbReference>
<evidence type="ECO:0000259" key="5">
    <source>
        <dbReference type="Pfam" id="PF07638"/>
    </source>
</evidence>
<comment type="similarity">
    <text evidence="1">Belongs to the sigma-70 factor family. ECF subfamily.</text>
</comment>
<keyword evidence="7" id="KW-1185">Reference proteome</keyword>
<dbReference type="InterPro" id="IPR014284">
    <property type="entry name" value="RNA_pol_sigma-70_dom"/>
</dbReference>
<dbReference type="InterPro" id="IPR039425">
    <property type="entry name" value="RNA_pol_sigma-70-like"/>
</dbReference>
<dbReference type="NCBIfam" id="TIGR02999">
    <property type="entry name" value="Sig-70_X6"/>
    <property type="match status" value="1"/>
</dbReference>
<dbReference type="PANTHER" id="PTHR43133">
    <property type="entry name" value="RNA POLYMERASE ECF-TYPE SIGMA FACTO"/>
    <property type="match status" value="1"/>
</dbReference>
<evidence type="ECO:0000313" key="6">
    <source>
        <dbReference type="EMBL" id="QOY87008.1"/>
    </source>
</evidence>
<feature type="domain" description="RNA polymerase sigma-70 ECF-like HTH" evidence="5">
    <location>
        <begin position="1"/>
        <end position="180"/>
    </location>
</feature>
<evidence type="ECO:0000256" key="2">
    <source>
        <dbReference type="ARBA" id="ARBA00023015"/>
    </source>
</evidence>
<dbReference type="SUPFAM" id="SSF88659">
    <property type="entry name" value="Sigma3 and sigma4 domains of RNA polymerase sigma factors"/>
    <property type="match status" value="1"/>
</dbReference>
<keyword evidence="2" id="KW-0805">Transcription regulation</keyword>
<keyword evidence="3" id="KW-0731">Sigma factor</keyword>
<keyword evidence="4" id="KW-0804">Transcription</keyword>
<dbReference type="GO" id="GO:0016987">
    <property type="term" value="F:sigma factor activity"/>
    <property type="evidence" value="ECO:0007669"/>
    <property type="project" value="UniProtKB-KW"/>
</dbReference>
<dbReference type="InterPro" id="IPR011517">
    <property type="entry name" value="RNA_pol_sigma70_ECF-like"/>
</dbReference>
<dbReference type="Proteomes" id="UP000593892">
    <property type="component" value="Chromosome"/>
</dbReference>
<dbReference type="EMBL" id="CP063849">
    <property type="protein sequence ID" value="QOY87008.1"/>
    <property type="molecule type" value="Genomic_DNA"/>
</dbReference>
<name>A0A7S7SJR8_PALFE</name>
<gene>
    <name evidence="6" type="ORF">IRI77_30210</name>
</gene>
<organism evidence="6 7">
    <name type="scientific">Paludibaculum fermentans</name>
    <dbReference type="NCBI Taxonomy" id="1473598"/>
    <lineage>
        <taxon>Bacteria</taxon>
        <taxon>Pseudomonadati</taxon>
        <taxon>Acidobacteriota</taxon>
        <taxon>Terriglobia</taxon>
        <taxon>Bryobacterales</taxon>
        <taxon>Bryobacteraceae</taxon>
        <taxon>Paludibaculum</taxon>
    </lineage>
</organism>
<dbReference type="InterPro" id="IPR013325">
    <property type="entry name" value="RNA_pol_sigma_r2"/>
</dbReference>
<evidence type="ECO:0000256" key="4">
    <source>
        <dbReference type="ARBA" id="ARBA00023163"/>
    </source>
</evidence>
<dbReference type="InterPro" id="IPR013324">
    <property type="entry name" value="RNA_pol_sigma_r3/r4-like"/>
</dbReference>
<dbReference type="InterPro" id="IPR036388">
    <property type="entry name" value="WH-like_DNA-bd_sf"/>
</dbReference>
<dbReference type="AlphaFoldDB" id="A0A7S7SJR8"/>
<dbReference type="GO" id="GO:0006352">
    <property type="term" value="P:DNA-templated transcription initiation"/>
    <property type="evidence" value="ECO:0007669"/>
    <property type="project" value="InterPro"/>
</dbReference>